<proteinExistence type="predicted"/>
<accession>A0A0C5BXM5</accession>
<name>A0A0C5BXM5_9ARCH</name>
<reference evidence="1 2" key="2">
    <citation type="journal article" date="2016" name="ISME J.">
        <title>Physiological and genomic characterization of two novel marine thaumarchaeal strains indicates niche differentiation.</title>
        <authorList>
            <person name="Bayer B."/>
            <person name="Vojvoda J."/>
            <person name="Offre P."/>
            <person name="Alves R.J."/>
            <person name="Elisabeth N.H."/>
            <person name="Garcia J.A."/>
            <person name="Volland J.M."/>
            <person name="Srivastava A."/>
            <person name="Schleper C."/>
            <person name="Herndl G.J."/>
        </authorList>
    </citation>
    <scope>NUCLEOTIDE SEQUENCE [LARGE SCALE GENOMIC DNA]</scope>
    <source>
        <strain evidence="1 2">D3C</strain>
    </source>
</reference>
<keyword evidence="2" id="KW-1185">Reference proteome</keyword>
<gene>
    <name evidence="1" type="ORF">NPIRD3C_0511</name>
</gene>
<dbReference type="STRING" id="1582439.NPIRD3C_0511"/>
<evidence type="ECO:0000313" key="2">
    <source>
        <dbReference type="Proteomes" id="UP000032027"/>
    </source>
</evidence>
<dbReference type="PATRIC" id="fig|1582439.9.peg.515"/>
<dbReference type="EMBL" id="CP010868">
    <property type="protein sequence ID" value="AJM91725.1"/>
    <property type="molecule type" value="Genomic_DNA"/>
</dbReference>
<sequence length="164" mass="18857">MSEITECPFCGHDDVSSFTSYHDLLENGKNKFPEIDTPDGPIVISSNPRPKNFHKCCNCIMEFSFIEIDIEELIKNTRGEIEIAVLLKHHYPRGPPMATLIRNHRTAVLKKPRHASSYLSDDEVNRMIIIPFIYQGIRTYGTFMQEKASNTYKINGLVRLKINE</sequence>
<reference evidence="2" key="1">
    <citation type="submission" date="2015-02" db="EMBL/GenBank/DDBJ databases">
        <title>Characterization of two novel Thaumarchaeota isolated from the Northern Adriatic Sea.</title>
        <authorList>
            <person name="Bayer B."/>
            <person name="Vojvoda J."/>
            <person name="Offre P."/>
            <person name="Srivastava A."/>
            <person name="Elisabeth N."/>
            <person name="Garcia J.A.L."/>
            <person name="Schleper C."/>
            <person name="Herndl G.J."/>
        </authorList>
    </citation>
    <scope>NUCLEOTIDE SEQUENCE [LARGE SCALE GENOMIC DNA]</scope>
    <source>
        <strain evidence="2">D3C</strain>
    </source>
</reference>
<reference evidence="1 2" key="3">
    <citation type="journal article" date="2019" name="Int. J. Syst. Evol. Microbiol.">
        <title>Nitrosopumilus adriaticus sp. nov. and Nitrosopumilus piranensis sp. nov., two ammonia-oxidizing archaea from the Adriatic Sea and members of the class Nitrososphaeria.</title>
        <authorList>
            <person name="Bayer B."/>
            <person name="Vojvoda J."/>
            <person name="Reinthaler T."/>
            <person name="Reyes C."/>
            <person name="Pinto M."/>
            <person name="Herndl G.J."/>
        </authorList>
    </citation>
    <scope>NUCLEOTIDE SEQUENCE [LARGE SCALE GENOMIC DNA]</scope>
    <source>
        <strain evidence="1 2">D3C</strain>
    </source>
</reference>
<evidence type="ECO:0000313" key="1">
    <source>
        <dbReference type="EMBL" id="AJM91725.1"/>
    </source>
</evidence>
<organism evidence="1 2">
    <name type="scientific">Nitrosopumilus piranensis</name>
    <dbReference type="NCBI Taxonomy" id="1582439"/>
    <lineage>
        <taxon>Archaea</taxon>
        <taxon>Nitrososphaerota</taxon>
        <taxon>Nitrososphaeria</taxon>
        <taxon>Nitrosopumilales</taxon>
        <taxon>Nitrosopumilaceae</taxon>
        <taxon>Nitrosopumilus</taxon>
    </lineage>
</organism>
<dbReference type="HOGENOM" id="CLU_1615236_0_0_2"/>
<dbReference type="RefSeq" id="WP_148702693.1">
    <property type="nucleotide sequence ID" value="NZ_CP010868.1"/>
</dbReference>
<protein>
    <submittedName>
        <fullName evidence="1">Uncharacterized protein</fullName>
    </submittedName>
</protein>
<dbReference type="GeneID" id="41599671"/>
<dbReference type="KEGG" id="nid:NPIRD3C_0511"/>
<dbReference type="Proteomes" id="UP000032027">
    <property type="component" value="Chromosome"/>
</dbReference>
<dbReference type="AlphaFoldDB" id="A0A0C5BXM5"/>